<dbReference type="AlphaFoldDB" id="M1D3R0"/>
<reference evidence="1" key="2">
    <citation type="submission" date="2015-06" db="UniProtKB">
        <authorList>
            <consortium name="EnsemblPlants"/>
        </authorList>
    </citation>
    <scope>IDENTIFICATION</scope>
    <source>
        <strain evidence="1">DM1-3 516 R44</strain>
    </source>
</reference>
<protein>
    <submittedName>
        <fullName evidence="1">Uncharacterized protein</fullName>
    </submittedName>
</protein>
<dbReference type="EnsemblPlants" id="PGSC0003DMT400080612">
    <property type="protein sequence ID" value="PGSC0003DMT400080612"/>
    <property type="gene ID" value="PGSC0003DMG402031390"/>
</dbReference>
<dbReference type="Gramene" id="PGSC0003DMT400080612">
    <property type="protein sequence ID" value="PGSC0003DMT400080612"/>
    <property type="gene ID" value="PGSC0003DMG402031390"/>
</dbReference>
<sequence length="71" mass="8128">MPKCGNSIQVSYAGTWQSDFIFMPERGNSIQVSYAGTWQPIPVSVSDRDTRPFYKPQSQSQCIFSQSYNKR</sequence>
<evidence type="ECO:0000313" key="2">
    <source>
        <dbReference type="Proteomes" id="UP000011115"/>
    </source>
</evidence>
<accession>M1D3R0</accession>
<name>M1D3R0_SOLTU</name>
<dbReference type="Proteomes" id="UP000011115">
    <property type="component" value="Unassembled WGS sequence"/>
</dbReference>
<evidence type="ECO:0000313" key="1">
    <source>
        <dbReference type="EnsemblPlants" id="PGSC0003DMT400080612"/>
    </source>
</evidence>
<proteinExistence type="predicted"/>
<dbReference type="HOGENOM" id="CLU_181091_0_0_1"/>
<dbReference type="PaxDb" id="4113-PGSC0003DMT400080612"/>
<keyword evidence="2" id="KW-1185">Reference proteome</keyword>
<organism evidence="1 2">
    <name type="scientific">Solanum tuberosum</name>
    <name type="common">Potato</name>
    <dbReference type="NCBI Taxonomy" id="4113"/>
    <lineage>
        <taxon>Eukaryota</taxon>
        <taxon>Viridiplantae</taxon>
        <taxon>Streptophyta</taxon>
        <taxon>Embryophyta</taxon>
        <taxon>Tracheophyta</taxon>
        <taxon>Spermatophyta</taxon>
        <taxon>Magnoliopsida</taxon>
        <taxon>eudicotyledons</taxon>
        <taxon>Gunneridae</taxon>
        <taxon>Pentapetalae</taxon>
        <taxon>asterids</taxon>
        <taxon>lamiids</taxon>
        <taxon>Solanales</taxon>
        <taxon>Solanaceae</taxon>
        <taxon>Solanoideae</taxon>
        <taxon>Solaneae</taxon>
        <taxon>Solanum</taxon>
    </lineage>
</organism>
<dbReference type="InParanoid" id="M1D3R0"/>
<reference evidence="2" key="1">
    <citation type="journal article" date="2011" name="Nature">
        <title>Genome sequence and analysis of the tuber crop potato.</title>
        <authorList>
            <consortium name="The Potato Genome Sequencing Consortium"/>
        </authorList>
    </citation>
    <scope>NUCLEOTIDE SEQUENCE [LARGE SCALE GENOMIC DNA]</scope>
    <source>
        <strain evidence="2">cv. DM1-3 516 R44</strain>
    </source>
</reference>